<protein>
    <submittedName>
        <fullName evidence="4">Short-subunit dehydrogenase</fullName>
    </submittedName>
</protein>
<dbReference type="Gene3D" id="3.40.50.720">
    <property type="entry name" value="NAD(P)-binding Rossmann-like Domain"/>
    <property type="match status" value="1"/>
</dbReference>
<evidence type="ECO:0000313" key="4">
    <source>
        <dbReference type="EMBL" id="NYJ10995.1"/>
    </source>
</evidence>
<dbReference type="AlphaFoldDB" id="A0A7Z0DX33"/>
<sequence>MNSRTALVTGASSGIGEATARLLKKQGFSVYAAARRVERMKHLEAEGLHVLSLDIADENSIRTCVKTILARDGRVDILVNNAGYGSYGAVEDVALDEARRQFEVNMFGLARLTQLVLPTMRENRFGKIVNVTSVGGKIYTPFGAWYHATKHALEGWSDALRIEMAPFGVDVIIIEPGGIKTAWGNIAADNLLKTSGSGPYSVAVAKAAGGMATLYNGKRLPHPSVVAATIVKSVRVAKPKTRYHVGYMAGVALAMRKVLSDRMFDRIITSMA</sequence>
<dbReference type="PANTHER" id="PTHR44169:SF6">
    <property type="entry name" value="NADPH-DEPENDENT 1-ACYLDIHYDROXYACETONE PHOSPHATE REDUCTASE"/>
    <property type="match status" value="1"/>
</dbReference>
<dbReference type="Proteomes" id="UP000535276">
    <property type="component" value="Unassembled WGS sequence"/>
</dbReference>
<evidence type="ECO:0000256" key="3">
    <source>
        <dbReference type="RuleBase" id="RU000363"/>
    </source>
</evidence>
<organism evidence="4 5">
    <name type="scientific">Rhizobium leguminosarum</name>
    <dbReference type="NCBI Taxonomy" id="384"/>
    <lineage>
        <taxon>Bacteria</taxon>
        <taxon>Pseudomonadati</taxon>
        <taxon>Pseudomonadota</taxon>
        <taxon>Alphaproteobacteria</taxon>
        <taxon>Hyphomicrobiales</taxon>
        <taxon>Rhizobiaceae</taxon>
        <taxon>Rhizobium/Agrobacterium group</taxon>
        <taxon>Rhizobium</taxon>
    </lineage>
</organism>
<keyword evidence="2" id="KW-0560">Oxidoreductase</keyword>
<dbReference type="PANTHER" id="PTHR44169">
    <property type="entry name" value="NADPH-DEPENDENT 1-ACYLDIHYDROXYACETONE PHOSPHATE REDUCTASE"/>
    <property type="match status" value="1"/>
</dbReference>
<comment type="similarity">
    <text evidence="1 3">Belongs to the short-chain dehydrogenases/reductases (SDR) family.</text>
</comment>
<reference evidence="4 5" key="1">
    <citation type="submission" date="2020-07" db="EMBL/GenBank/DDBJ databases">
        <title>Genomic Encyclopedia of Type Strains, Phase IV (KMG-V): Genome sequencing to study the core and pangenomes of soil and plant-associated prokaryotes.</title>
        <authorList>
            <person name="Whitman W."/>
        </authorList>
    </citation>
    <scope>NUCLEOTIDE SEQUENCE [LARGE SCALE GENOMIC DNA]</scope>
    <source>
        <strain evidence="4 5">SEMIA 4052</strain>
    </source>
</reference>
<evidence type="ECO:0000256" key="2">
    <source>
        <dbReference type="ARBA" id="ARBA00023002"/>
    </source>
</evidence>
<dbReference type="InterPro" id="IPR002347">
    <property type="entry name" value="SDR_fam"/>
</dbReference>
<evidence type="ECO:0000256" key="1">
    <source>
        <dbReference type="ARBA" id="ARBA00006484"/>
    </source>
</evidence>
<dbReference type="PRINTS" id="PR00081">
    <property type="entry name" value="GDHRDH"/>
</dbReference>
<dbReference type="RefSeq" id="WP_179611329.1">
    <property type="nucleotide sequence ID" value="NZ_JACBZV010000002.1"/>
</dbReference>
<dbReference type="GO" id="GO:0016491">
    <property type="term" value="F:oxidoreductase activity"/>
    <property type="evidence" value="ECO:0007669"/>
    <property type="project" value="UniProtKB-KW"/>
</dbReference>
<evidence type="ECO:0000313" key="5">
    <source>
        <dbReference type="Proteomes" id="UP000535276"/>
    </source>
</evidence>
<dbReference type="Pfam" id="PF00106">
    <property type="entry name" value="adh_short"/>
    <property type="match status" value="1"/>
</dbReference>
<dbReference type="InterPro" id="IPR036291">
    <property type="entry name" value="NAD(P)-bd_dom_sf"/>
</dbReference>
<accession>A0A7Z0DX33</accession>
<dbReference type="EMBL" id="JACBZV010000002">
    <property type="protein sequence ID" value="NYJ10995.1"/>
    <property type="molecule type" value="Genomic_DNA"/>
</dbReference>
<gene>
    <name evidence="4" type="ORF">GGI64_002042</name>
</gene>
<dbReference type="CDD" id="cd05374">
    <property type="entry name" value="17beta-HSD-like_SDR_c"/>
    <property type="match status" value="1"/>
</dbReference>
<proteinExistence type="inferred from homology"/>
<name>A0A7Z0DX33_RHILE</name>
<dbReference type="SUPFAM" id="SSF51735">
    <property type="entry name" value="NAD(P)-binding Rossmann-fold domains"/>
    <property type="match status" value="1"/>
</dbReference>
<dbReference type="PRINTS" id="PR00080">
    <property type="entry name" value="SDRFAMILY"/>
</dbReference>
<comment type="caution">
    <text evidence="4">The sequence shown here is derived from an EMBL/GenBank/DDBJ whole genome shotgun (WGS) entry which is preliminary data.</text>
</comment>
<dbReference type="NCBIfam" id="NF004826">
    <property type="entry name" value="PRK06182.1"/>
    <property type="match status" value="1"/>
</dbReference>